<feature type="binding site" evidence="6">
    <location>
        <position position="143"/>
    </location>
    <ligand>
        <name>Mg(2+)</name>
        <dbReference type="ChEBI" id="CHEBI:18420"/>
    </ligand>
</feature>
<dbReference type="EMBL" id="AGVV01000073">
    <property type="protein sequence ID" value="EHK74897.1"/>
    <property type="molecule type" value="Genomic_DNA"/>
</dbReference>
<evidence type="ECO:0000256" key="6">
    <source>
        <dbReference type="PIRSR" id="PIRSR015582-2"/>
    </source>
</evidence>
<dbReference type="PANTHER" id="PTHR32308">
    <property type="entry name" value="LYASE BETA SUBUNIT, PUTATIVE (AFU_ORTHOLOGUE AFUA_4G13030)-RELATED"/>
    <property type="match status" value="1"/>
</dbReference>
<feature type="binding site" evidence="5">
    <location>
        <position position="64"/>
    </location>
    <ligand>
        <name>substrate</name>
    </ligand>
</feature>
<evidence type="ECO:0000256" key="3">
    <source>
        <dbReference type="ARBA" id="ARBA00022723"/>
    </source>
</evidence>
<dbReference type="PANTHER" id="PTHR32308:SF10">
    <property type="entry name" value="CITRATE LYASE SUBUNIT BETA"/>
    <property type="match status" value="1"/>
</dbReference>
<dbReference type="InterPro" id="IPR015813">
    <property type="entry name" value="Pyrv/PenolPyrv_kinase-like_dom"/>
</dbReference>
<sequence>MTALPDFTTALFVPADRPERFAKAAASRADAVIIDLEDAVGVAHKTAARAHVATDFTDGPVILRINAAGTRWHADDLLAAARLKLSAILLPKAEAGETLDVIARGPAAHLPLIALVETARGIAEAHAIATHPAVQRLAFGSIDFAADLGCAHTREALLSARSALVLASRLAGLPPPIDGVTTAIGDEALVFDDARYGQRLGFGGKFCIHPRQVEAIRRGYAPEALEIAWAERVLASGDGVISIDGTMIDEPVRIRARSVLQRAGLMERSIR</sequence>
<accession>H0G6Z5</accession>
<dbReference type="GO" id="GO:0003824">
    <property type="term" value="F:catalytic activity"/>
    <property type="evidence" value="ECO:0007669"/>
    <property type="project" value="InterPro"/>
</dbReference>
<reference evidence="8 9" key="1">
    <citation type="journal article" date="2012" name="J. Bacteriol.">
        <title>Draft Genome Sequence of Sinorhizobium meliloti CCNWSX0020, a Nitrogen-Fixing Symbiont with Copper Tolerance Capability Isolated from Lead-Zinc Mine Tailings.</title>
        <authorList>
            <person name="Li Z."/>
            <person name="Ma Z."/>
            <person name="Hao X."/>
            <person name="Wei G."/>
        </authorList>
    </citation>
    <scope>NUCLEOTIDE SEQUENCE [LARGE SCALE GENOMIC DNA]</scope>
    <source>
        <strain evidence="8 9">CCNWSX0020</strain>
    </source>
</reference>
<organism evidence="8 9">
    <name type="scientific">Sinorhizobium meliloti CCNWSX0020</name>
    <dbReference type="NCBI Taxonomy" id="1107881"/>
    <lineage>
        <taxon>Bacteria</taxon>
        <taxon>Pseudomonadati</taxon>
        <taxon>Pseudomonadota</taxon>
        <taxon>Alphaproteobacteria</taxon>
        <taxon>Hyphomicrobiales</taxon>
        <taxon>Rhizobiaceae</taxon>
        <taxon>Sinorhizobium/Ensifer group</taxon>
        <taxon>Sinorhizobium</taxon>
    </lineage>
</organism>
<dbReference type="RefSeq" id="WP_003533957.1">
    <property type="nucleotide sequence ID" value="NZ_AGVV01000073.1"/>
</dbReference>
<evidence type="ECO:0000259" key="7">
    <source>
        <dbReference type="Pfam" id="PF03328"/>
    </source>
</evidence>
<dbReference type="PATRIC" id="fig|1107881.3.peg.5342"/>
<evidence type="ECO:0000313" key="9">
    <source>
        <dbReference type="Proteomes" id="UP000004038"/>
    </source>
</evidence>
<dbReference type="Pfam" id="PF03328">
    <property type="entry name" value="HpcH_HpaI"/>
    <property type="match status" value="1"/>
</dbReference>
<dbReference type="Proteomes" id="UP000004038">
    <property type="component" value="Unassembled WGS sequence"/>
</dbReference>
<keyword evidence="3 6" id="KW-0479">Metal-binding</keyword>
<dbReference type="PIRSF" id="PIRSF015582">
    <property type="entry name" value="Cit_lyase_B"/>
    <property type="match status" value="1"/>
</dbReference>
<evidence type="ECO:0000256" key="2">
    <source>
        <dbReference type="ARBA" id="ARBA00005568"/>
    </source>
</evidence>
<name>H0G6Z5_RHIML</name>
<dbReference type="Gene3D" id="3.20.20.60">
    <property type="entry name" value="Phosphoenolpyruvate-binding domains"/>
    <property type="match status" value="1"/>
</dbReference>
<dbReference type="GO" id="GO:0006107">
    <property type="term" value="P:oxaloacetate metabolic process"/>
    <property type="evidence" value="ECO:0007669"/>
    <property type="project" value="TreeGrafter"/>
</dbReference>
<feature type="binding site" evidence="6">
    <location>
        <position position="117"/>
    </location>
    <ligand>
        <name>Mg(2+)</name>
        <dbReference type="ChEBI" id="CHEBI:18420"/>
    </ligand>
</feature>
<dbReference type="GO" id="GO:0000287">
    <property type="term" value="F:magnesium ion binding"/>
    <property type="evidence" value="ECO:0007669"/>
    <property type="project" value="TreeGrafter"/>
</dbReference>
<dbReference type="AlphaFoldDB" id="H0G6Z5"/>
<proteinExistence type="inferred from homology"/>
<dbReference type="InterPro" id="IPR040442">
    <property type="entry name" value="Pyrv_kinase-like_dom_sf"/>
</dbReference>
<evidence type="ECO:0000313" key="8">
    <source>
        <dbReference type="EMBL" id="EHK74897.1"/>
    </source>
</evidence>
<comment type="cofactor">
    <cofactor evidence="1">
        <name>Mg(2+)</name>
        <dbReference type="ChEBI" id="CHEBI:18420"/>
    </cofactor>
</comment>
<gene>
    <name evidence="8" type="ORF">SM0020_26366</name>
</gene>
<dbReference type="InterPro" id="IPR005000">
    <property type="entry name" value="Aldolase/citrate-lyase_domain"/>
</dbReference>
<evidence type="ECO:0000256" key="5">
    <source>
        <dbReference type="PIRSR" id="PIRSR015582-1"/>
    </source>
</evidence>
<comment type="similarity">
    <text evidence="2">Belongs to the HpcH/HpaI aldolase family.</text>
</comment>
<feature type="domain" description="HpcH/HpaI aldolase/citrate lyase" evidence="7">
    <location>
        <begin position="10"/>
        <end position="210"/>
    </location>
</feature>
<dbReference type="SUPFAM" id="SSF51621">
    <property type="entry name" value="Phosphoenolpyruvate/pyruvate domain"/>
    <property type="match status" value="1"/>
</dbReference>
<feature type="binding site" evidence="5">
    <location>
        <position position="117"/>
    </location>
    <ligand>
        <name>substrate</name>
    </ligand>
</feature>
<evidence type="ECO:0000256" key="1">
    <source>
        <dbReference type="ARBA" id="ARBA00001946"/>
    </source>
</evidence>
<dbReference type="InterPro" id="IPR011206">
    <property type="entry name" value="Citrate_lyase_beta/mcl1/mcl2"/>
</dbReference>
<evidence type="ECO:0000256" key="4">
    <source>
        <dbReference type="ARBA" id="ARBA00022842"/>
    </source>
</evidence>
<keyword evidence="4 6" id="KW-0460">Magnesium</keyword>
<protein>
    <submittedName>
        <fullName evidence="8">HpcH/HpaI aldolase</fullName>
    </submittedName>
</protein>